<keyword evidence="2" id="KW-1185">Reference proteome</keyword>
<dbReference type="AlphaFoldDB" id="A0AAV6ZNC6"/>
<accession>A0AAV6ZNC6</accession>
<dbReference type="InterPro" id="IPR037690">
    <property type="entry name" value="FAM204A"/>
</dbReference>
<protein>
    <submittedName>
        <fullName evidence="1">Uncharacterized protein</fullName>
    </submittedName>
</protein>
<dbReference type="PANTHER" id="PTHR14386:SF2">
    <property type="entry name" value="PROTEIN FAM204A"/>
    <property type="match status" value="1"/>
</dbReference>
<dbReference type="PANTHER" id="PTHR14386">
    <property type="entry name" value="PROTEIN FAM204A"/>
    <property type="match status" value="1"/>
</dbReference>
<evidence type="ECO:0000313" key="2">
    <source>
        <dbReference type="Proteomes" id="UP000824782"/>
    </source>
</evidence>
<name>A0AAV6ZNC6_ENGPU</name>
<reference evidence="1" key="1">
    <citation type="thesis" date="2020" institute="ProQuest LLC" country="789 East Eisenhower Parkway, Ann Arbor, MI, USA">
        <title>Comparative Genomics and Chromosome Evolution.</title>
        <authorList>
            <person name="Mudd A.B."/>
        </authorList>
    </citation>
    <scope>NUCLEOTIDE SEQUENCE</scope>
    <source>
        <strain evidence="1">237g6f4</strain>
        <tissue evidence="1">Blood</tissue>
    </source>
</reference>
<organism evidence="1 2">
    <name type="scientific">Engystomops pustulosus</name>
    <name type="common">Tungara frog</name>
    <name type="synonym">Physalaemus pustulosus</name>
    <dbReference type="NCBI Taxonomy" id="76066"/>
    <lineage>
        <taxon>Eukaryota</taxon>
        <taxon>Metazoa</taxon>
        <taxon>Chordata</taxon>
        <taxon>Craniata</taxon>
        <taxon>Vertebrata</taxon>
        <taxon>Euteleostomi</taxon>
        <taxon>Amphibia</taxon>
        <taxon>Batrachia</taxon>
        <taxon>Anura</taxon>
        <taxon>Neobatrachia</taxon>
        <taxon>Hyloidea</taxon>
        <taxon>Leptodactylidae</taxon>
        <taxon>Leiuperinae</taxon>
        <taxon>Engystomops</taxon>
    </lineage>
</organism>
<evidence type="ECO:0000313" key="1">
    <source>
        <dbReference type="EMBL" id="KAG8548805.1"/>
    </source>
</evidence>
<gene>
    <name evidence="1" type="ORF">GDO81_024115</name>
</gene>
<comment type="caution">
    <text evidence="1">The sequence shown here is derived from an EMBL/GenBank/DDBJ whole genome shotgun (WGS) entry which is preliminary data.</text>
</comment>
<dbReference type="EMBL" id="WNYA01000321">
    <property type="protein sequence ID" value="KAG8548805.1"/>
    <property type="molecule type" value="Genomic_DNA"/>
</dbReference>
<proteinExistence type="predicted"/>
<dbReference type="Proteomes" id="UP000824782">
    <property type="component" value="Unassembled WGS sequence"/>
</dbReference>
<sequence>MGCSTVSAPSDPSFVSRILCKHLLDLVCDLWFCSGPDNYVKRSPAVIIAHSPPRHRSNPVIPYSRSCAHIQCLSLQIAVKITKAAAYHRHMKAKEEPQSSWDSANKKKPVAWGFEAKKRWETKSNMGYM</sequence>